<dbReference type="Proteomes" id="UP000183670">
    <property type="component" value="Unassembled WGS sequence"/>
</dbReference>
<dbReference type="Gene3D" id="1.10.260.40">
    <property type="entry name" value="lambda repressor-like DNA-binding domains"/>
    <property type="match status" value="1"/>
</dbReference>
<evidence type="ECO:0000313" key="4">
    <source>
        <dbReference type="Proteomes" id="UP000181870"/>
    </source>
</evidence>
<reference evidence="4 5" key="1">
    <citation type="submission" date="2016-10" db="EMBL/GenBank/DDBJ databases">
        <authorList>
            <person name="de Groot N.N."/>
        </authorList>
    </citation>
    <scope>NUCLEOTIDE SEQUENCE [LARGE SCALE GENOMIC DNA]</scope>
    <source>
        <strain evidence="2 5">NLAE-zl-C500</strain>
        <strain evidence="3 4">NLAE-zl-C57</strain>
    </source>
</reference>
<dbReference type="EMBL" id="FMYE01000092">
    <property type="protein sequence ID" value="SDB79590.1"/>
    <property type="molecule type" value="Genomic_DNA"/>
</dbReference>
<accession>A0A1G6GC82</accession>
<dbReference type="CDD" id="cd00093">
    <property type="entry name" value="HTH_XRE"/>
    <property type="match status" value="1"/>
</dbReference>
<dbReference type="InterPro" id="IPR010982">
    <property type="entry name" value="Lambda_DNA-bd_dom_sf"/>
</dbReference>
<organism evidence="2 5">
    <name type="scientific">Bacteroides ovatus</name>
    <dbReference type="NCBI Taxonomy" id="28116"/>
    <lineage>
        <taxon>Bacteria</taxon>
        <taxon>Pseudomonadati</taxon>
        <taxon>Bacteroidota</taxon>
        <taxon>Bacteroidia</taxon>
        <taxon>Bacteroidales</taxon>
        <taxon>Bacteroidaceae</taxon>
        <taxon>Bacteroides</taxon>
    </lineage>
</organism>
<dbReference type="Proteomes" id="UP000181870">
    <property type="component" value="Unassembled WGS sequence"/>
</dbReference>
<dbReference type="RefSeq" id="WP_009292679.1">
    <property type="nucleotide sequence ID" value="NZ_FMYE01000092.1"/>
</dbReference>
<dbReference type="EMBL" id="FNDO01000120">
    <property type="protein sequence ID" value="SDJ09249.1"/>
    <property type="molecule type" value="Genomic_DNA"/>
</dbReference>
<dbReference type="SUPFAM" id="SSF47413">
    <property type="entry name" value="lambda repressor-like DNA-binding domains"/>
    <property type="match status" value="1"/>
</dbReference>
<evidence type="ECO:0000259" key="1">
    <source>
        <dbReference type="PROSITE" id="PS50943"/>
    </source>
</evidence>
<evidence type="ECO:0000313" key="2">
    <source>
        <dbReference type="EMBL" id="SDB79590.1"/>
    </source>
</evidence>
<dbReference type="SMART" id="SM00530">
    <property type="entry name" value="HTH_XRE"/>
    <property type="match status" value="1"/>
</dbReference>
<dbReference type="GO" id="GO:0003677">
    <property type="term" value="F:DNA binding"/>
    <property type="evidence" value="ECO:0007669"/>
    <property type="project" value="InterPro"/>
</dbReference>
<protein>
    <submittedName>
        <fullName evidence="2">Helix-turn-helix</fullName>
    </submittedName>
</protein>
<feature type="domain" description="HTH cro/C1-type" evidence="1">
    <location>
        <begin position="30"/>
        <end position="70"/>
    </location>
</feature>
<evidence type="ECO:0000313" key="5">
    <source>
        <dbReference type="Proteomes" id="UP000183670"/>
    </source>
</evidence>
<name>A0A1G6GC82_BACOV</name>
<evidence type="ECO:0000313" key="3">
    <source>
        <dbReference type="EMBL" id="SDJ09249.1"/>
    </source>
</evidence>
<dbReference type="InterPro" id="IPR001387">
    <property type="entry name" value="Cro/C1-type_HTH"/>
</dbReference>
<sequence>MKHQVKSVRMKHINRLKVVLAEKQKTGKWLAEQLGKDPATVSRWCSNSVQPTVETFAKIAELLNVDMKELFNSSK</sequence>
<dbReference type="PROSITE" id="PS50943">
    <property type="entry name" value="HTH_CROC1"/>
    <property type="match status" value="1"/>
</dbReference>
<proteinExistence type="predicted"/>
<dbReference type="AlphaFoldDB" id="A0A1G6GC82"/>
<gene>
    <name evidence="2" type="ORF">SAMN05192581_10924</name>
    <name evidence="3" type="ORF">SAMN05192582_11206</name>
</gene>
<dbReference type="Pfam" id="PF01381">
    <property type="entry name" value="HTH_3"/>
    <property type="match status" value="1"/>
</dbReference>